<name>A0A0P1FHD1_9RHOB</name>
<comment type="cofactor">
    <cofactor evidence="1">
        <name>heme</name>
        <dbReference type="ChEBI" id="CHEBI:30413"/>
    </cofactor>
</comment>
<keyword evidence="13 16" id="KW-1133">Transmembrane helix</keyword>
<evidence type="ECO:0000256" key="12">
    <source>
        <dbReference type="ARBA" id="ARBA00022982"/>
    </source>
</evidence>
<dbReference type="InterPro" id="IPR034804">
    <property type="entry name" value="SQR/QFR_C/D"/>
</dbReference>
<feature type="transmembrane region" description="Helical" evidence="16">
    <location>
        <begin position="66"/>
        <end position="87"/>
    </location>
</feature>
<evidence type="ECO:0000256" key="8">
    <source>
        <dbReference type="ARBA" id="ARBA00022532"/>
    </source>
</evidence>
<keyword evidence="10 16" id="KW-0812">Transmembrane</keyword>
<comment type="pathway">
    <text evidence="4">Carbohydrate metabolism; tricarboxylic acid cycle.</text>
</comment>
<evidence type="ECO:0000256" key="14">
    <source>
        <dbReference type="ARBA" id="ARBA00023004"/>
    </source>
</evidence>
<dbReference type="Pfam" id="PF01127">
    <property type="entry name" value="Sdh_cyt"/>
    <property type="match status" value="1"/>
</dbReference>
<dbReference type="InterPro" id="IPR014312">
    <property type="entry name" value="Succ_DH_anchor"/>
</dbReference>
<dbReference type="UniPathway" id="UPA00223"/>
<feature type="transmembrane region" description="Helical" evidence="16">
    <location>
        <begin position="99"/>
        <end position="120"/>
    </location>
</feature>
<keyword evidence="12" id="KW-0249">Electron transport</keyword>
<dbReference type="EMBL" id="CYRX01000011">
    <property type="protein sequence ID" value="CUH59763.1"/>
    <property type="molecule type" value="Genomic_DNA"/>
</dbReference>
<evidence type="ECO:0000313" key="18">
    <source>
        <dbReference type="Proteomes" id="UP000051298"/>
    </source>
</evidence>
<dbReference type="RefSeq" id="WP_058122894.1">
    <property type="nucleotide sequence ID" value="NZ_CYRX01000011.1"/>
</dbReference>
<evidence type="ECO:0000256" key="16">
    <source>
        <dbReference type="SAM" id="Phobius"/>
    </source>
</evidence>
<keyword evidence="8" id="KW-0816">Tricarboxylic acid cycle</keyword>
<dbReference type="InterPro" id="IPR000701">
    <property type="entry name" value="SuccDH_FuR_B_TM-su"/>
</dbReference>
<reference evidence="17 18" key="1">
    <citation type="submission" date="2015-09" db="EMBL/GenBank/DDBJ databases">
        <authorList>
            <consortium name="Swine Surveillance"/>
        </authorList>
    </citation>
    <scope>NUCLEOTIDE SEQUENCE [LARGE SCALE GENOMIC DNA]</scope>
    <source>
        <strain evidence="17 18">CECT 5294</strain>
    </source>
</reference>
<keyword evidence="11" id="KW-0479">Metal-binding</keyword>
<dbReference type="SUPFAM" id="SSF81343">
    <property type="entry name" value="Fumarate reductase respiratory complex transmembrane subunits"/>
    <property type="match status" value="1"/>
</dbReference>
<evidence type="ECO:0000256" key="3">
    <source>
        <dbReference type="ARBA" id="ARBA00004141"/>
    </source>
</evidence>
<evidence type="ECO:0000256" key="13">
    <source>
        <dbReference type="ARBA" id="ARBA00022989"/>
    </source>
</evidence>
<keyword evidence="15 16" id="KW-0472">Membrane</keyword>
<dbReference type="Gene3D" id="1.20.1300.10">
    <property type="entry name" value="Fumarate reductase/succinate dehydrogenase, transmembrane subunit"/>
    <property type="match status" value="1"/>
</dbReference>
<keyword evidence="9" id="KW-0349">Heme</keyword>
<evidence type="ECO:0000256" key="6">
    <source>
        <dbReference type="ARBA" id="ARBA00019425"/>
    </source>
</evidence>
<dbReference type="Proteomes" id="UP000051298">
    <property type="component" value="Unassembled WGS sequence"/>
</dbReference>
<dbReference type="GO" id="GO:0046872">
    <property type="term" value="F:metal ion binding"/>
    <property type="evidence" value="ECO:0007669"/>
    <property type="project" value="UniProtKB-KW"/>
</dbReference>
<organism evidence="17 18">
    <name type="scientific">Thalassobacter stenotrophicus</name>
    <dbReference type="NCBI Taxonomy" id="266809"/>
    <lineage>
        <taxon>Bacteria</taxon>
        <taxon>Pseudomonadati</taxon>
        <taxon>Pseudomonadota</taxon>
        <taxon>Alphaproteobacteria</taxon>
        <taxon>Rhodobacterales</taxon>
        <taxon>Roseobacteraceae</taxon>
        <taxon>Thalassobacter</taxon>
    </lineage>
</organism>
<dbReference type="GO" id="GO:0006099">
    <property type="term" value="P:tricarboxylic acid cycle"/>
    <property type="evidence" value="ECO:0007669"/>
    <property type="project" value="UniProtKB-UniPathway"/>
</dbReference>
<evidence type="ECO:0000256" key="7">
    <source>
        <dbReference type="ARBA" id="ARBA00022448"/>
    </source>
</evidence>
<dbReference type="GO" id="GO:0020037">
    <property type="term" value="F:heme binding"/>
    <property type="evidence" value="ECO:0007669"/>
    <property type="project" value="InterPro"/>
</dbReference>
<evidence type="ECO:0000256" key="2">
    <source>
        <dbReference type="ARBA" id="ARBA00004050"/>
    </source>
</evidence>
<evidence type="ECO:0000256" key="10">
    <source>
        <dbReference type="ARBA" id="ARBA00022692"/>
    </source>
</evidence>
<protein>
    <recommendedName>
        <fullName evidence="6">Succinate dehydrogenase hydrophobic membrane anchor subunit</fullName>
    </recommendedName>
</protein>
<proteinExistence type="predicted"/>
<comment type="subunit">
    <text evidence="5">Part of an enzyme complex containing four subunits: a flavoprotein, an iron-sulfur protein, plus two membrane-anchoring proteins, SdhC and SdhD.</text>
</comment>
<evidence type="ECO:0000256" key="4">
    <source>
        <dbReference type="ARBA" id="ARBA00005163"/>
    </source>
</evidence>
<feature type="transmembrane region" description="Helical" evidence="16">
    <location>
        <begin position="32"/>
        <end position="54"/>
    </location>
</feature>
<accession>A0A0P1FHD1</accession>
<comment type="function">
    <text evidence="2">Membrane-anchoring subunit of succinate dehydrogenase (SDH).</text>
</comment>
<evidence type="ECO:0000313" key="17">
    <source>
        <dbReference type="EMBL" id="CUH59763.1"/>
    </source>
</evidence>
<dbReference type="AlphaFoldDB" id="A0A0P1FHD1"/>
<dbReference type="NCBIfam" id="TIGR02968">
    <property type="entry name" value="succ_dehyd_anc"/>
    <property type="match status" value="1"/>
</dbReference>
<sequence>MQRYLTDRKRADGLGSGRHGTHHHWHMMMTSLALVVVVPVFLVTFLAGFGGTYAEVVAYFSQPVPAIIVALSLIVTISHVTSEAVVAVEDYVHGARGKLLIIGLNWFSYILIAVGLFAIARMAL</sequence>
<comment type="subcellular location">
    <subcellularLocation>
        <location evidence="3">Membrane</location>
        <topology evidence="3">Multi-pass membrane protein</topology>
    </subcellularLocation>
</comment>
<evidence type="ECO:0000256" key="1">
    <source>
        <dbReference type="ARBA" id="ARBA00001971"/>
    </source>
</evidence>
<dbReference type="GO" id="GO:0016020">
    <property type="term" value="C:membrane"/>
    <property type="evidence" value="ECO:0007669"/>
    <property type="project" value="UniProtKB-SubCell"/>
</dbReference>
<gene>
    <name evidence="17" type="ORF">THS5294_01050</name>
</gene>
<keyword evidence="14" id="KW-0408">Iron</keyword>
<dbReference type="eggNOG" id="COG2142">
    <property type="taxonomic scope" value="Bacteria"/>
</dbReference>
<evidence type="ECO:0000256" key="11">
    <source>
        <dbReference type="ARBA" id="ARBA00022723"/>
    </source>
</evidence>
<keyword evidence="7" id="KW-0813">Transport</keyword>
<evidence type="ECO:0000256" key="15">
    <source>
        <dbReference type="ARBA" id="ARBA00023136"/>
    </source>
</evidence>
<evidence type="ECO:0000256" key="9">
    <source>
        <dbReference type="ARBA" id="ARBA00022617"/>
    </source>
</evidence>
<dbReference type="STRING" id="266809.PM03_08755"/>
<evidence type="ECO:0000256" key="5">
    <source>
        <dbReference type="ARBA" id="ARBA00011558"/>
    </source>
</evidence>